<dbReference type="GO" id="GO:0030246">
    <property type="term" value="F:carbohydrate binding"/>
    <property type="evidence" value="ECO:0007669"/>
    <property type="project" value="InterPro"/>
</dbReference>
<dbReference type="Gene3D" id="1.10.510.10">
    <property type="entry name" value="Transferase(Phosphotransferase) domain 1"/>
    <property type="match status" value="1"/>
</dbReference>
<dbReference type="InterPro" id="IPR011009">
    <property type="entry name" value="Kinase-like_dom_sf"/>
</dbReference>
<dbReference type="Pfam" id="PF00069">
    <property type="entry name" value="Pkinase"/>
    <property type="match status" value="1"/>
</dbReference>
<name>Q1IN67_KORVE</name>
<dbReference type="EnsemblBacteria" id="ABF41683">
    <property type="protein sequence ID" value="ABF41683"/>
    <property type="gene ID" value="Acid345_2682"/>
</dbReference>
<dbReference type="SUPFAM" id="SSF56112">
    <property type="entry name" value="Protein kinase-like (PK-like)"/>
    <property type="match status" value="1"/>
</dbReference>
<keyword evidence="4" id="KW-0418">Kinase</keyword>
<dbReference type="Pfam" id="PF08308">
    <property type="entry name" value="PEGA"/>
    <property type="match status" value="3"/>
</dbReference>
<keyword evidence="2" id="KW-0472">Membrane</keyword>
<dbReference type="Proteomes" id="UP000002432">
    <property type="component" value="Chromosome"/>
</dbReference>
<organism evidence="4 5">
    <name type="scientific">Koribacter versatilis (strain Ellin345)</name>
    <dbReference type="NCBI Taxonomy" id="204669"/>
    <lineage>
        <taxon>Bacteria</taxon>
        <taxon>Pseudomonadati</taxon>
        <taxon>Acidobacteriota</taxon>
        <taxon>Terriglobia</taxon>
        <taxon>Terriglobales</taxon>
        <taxon>Candidatus Korobacteraceae</taxon>
        <taxon>Candidatus Korobacter</taxon>
    </lineage>
</organism>
<evidence type="ECO:0000259" key="3">
    <source>
        <dbReference type="PROSITE" id="PS50011"/>
    </source>
</evidence>
<dbReference type="GO" id="GO:0005524">
    <property type="term" value="F:ATP binding"/>
    <property type="evidence" value="ECO:0007669"/>
    <property type="project" value="InterPro"/>
</dbReference>
<dbReference type="STRING" id="204669.Acid345_2682"/>
<dbReference type="CDD" id="cd14014">
    <property type="entry name" value="STKc_PknB_like"/>
    <property type="match status" value="1"/>
</dbReference>
<accession>Q1IN67</accession>
<evidence type="ECO:0000256" key="1">
    <source>
        <dbReference type="SAM" id="MobiDB-lite"/>
    </source>
</evidence>
<gene>
    <name evidence="4" type="ordered locus">Acid345_2682</name>
</gene>
<feature type="region of interest" description="Disordered" evidence="1">
    <location>
        <begin position="437"/>
        <end position="496"/>
    </location>
</feature>
<keyword evidence="4" id="KW-0723">Serine/threonine-protein kinase</keyword>
<dbReference type="PANTHER" id="PTHR36194:SF1">
    <property type="entry name" value="S-LAYER-LIKE PROTEIN"/>
    <property type="match status" value="1"/>
</dbReference>
<dbReference type="PANTHER" id="PTHR36194">
    <property type="entry name" value="S-LAYER-LIKE PROTEIN"/>
    <property type="match status" value="1"/>
</dbReference>
<feature type="transmembrane region" description="Helical" evidence="2">
    <location>
        <begin position="405"/>
        <end position="429"/>
    </location>
</feature>
<dbReference type="PROSITE" id="PS50011">
    <property type="entry name" value="PROTEIN_KINASE_DOM"/>
    <property type="match status" value="1"/>
</dbReference>
<dbReference type="eggNOG" id="COG0515">
    <property type="taxonomic scope" value="Bacteria"/>
</dbReference>
<evidence type="ECO:0000313" key="5">
    <source>
        <dbReference type="Proteomes" id="UP000002432"/>
    </source>
</evidence>
<dbReference type="GO" id="GO:0004674">
    <property type="term" value="F:protein serine/threonine kinase activity"/>
    <property type="evidence" value="ECO:0007669"/>
    <property type="project" value="UniProtKB-KW"/>
</dbReference>
<dbReference type="EMBL" id="CP000360">
    <property type="protein sequence ID" value="ABF41683.1"/>
    <property type="molecule type" value="Genomic_DNA"/>
</dbReference>
<dbReference type="KEGG" id="aba:Acid345_2682"/>
<dbReference type="AlphaFoldDB" id="Q1IN67"/>
<reference evidence="4 5" key="1">
    <citation type="journal article" date="2009" name="Appl. Environ. Microbiol.">
        <title>Three genomes from the phylum Acidobacteria provide insight into the lifestyles of these microorganisms in soils.</title>
        <authorList>
            <person name="Ward N.L."/>
            <person name="Challacombe J.F."/>
            <person name="Janssen P.H."/>
            <person name="Henrissat B."/>
            <person name="Coutinho P.M."/>
            <person name="Wu M."/>
            <person name="Xie G."/>
            <person name="Haft D.H."/>
            <person name="Sait M."/>
            <person name="Badger J."/>
            <person name="Barabote R.D."/>
            <person name="Bradley B."/>
            <person name="Brettin T.S."/>
            <person name="Brinkac L.M."/>
            <person name="Bruce D."/>
            <person name="Creasy T."/>
            <person name="Daugherty S.C."/>
            <person name="Davidsen T.M."/>
            <person name="DeBoy R.T."/>
            <person name="Detter J.C."/>
            <person name="Dodson R.J."/>
            <person name="Durkin A.S."/>
            <person name="Ganapathy A."/>
            <person name="Gwinn-Giglio M."/>
            <person name="Han C.S."/>
            <person name="Khouri H."/>
            <person name="Kiss H."/>
            <person name="Kothari S.P."/>
            <person name="Madupu R."/>
            <person name="Nelson K.E."/>
            <person name="Nelson W.C."/>
            <person name="Paulsen I."/>
            <person name="Penn K."/>
            <person name="Ren Q."/>
            <person name="Rosovitz M.J."/>
            <person name="Selengut J.D."/>
            <person name="Shrivastava S."/>
            <person name="Sullivan S.A."/>
            <person name="Tapia R."/>
            <person name="Thompson L.S."/>
            <person name="Watkins K.L."/>
            <person name="Yang Q."/>
            <person name="Yu C."/>
            <person name="Zafar N."/>
            <person name="Zhou L."/>
            <person name="Kuske C.R."/>
        </authorList>
    </citation>
    <scope>NUCLEOTIDE SEQUENCE [LARGE SCALE GENOMIC DNA]</scope>
    <source>
        <strain evidence="4 5">Ellin345</strain>
    </source>
</reference>
<keyword evidence="2" id="KW-1133">Transmembrane helix</keyword>
<keyword evidence="2" id="KW-0812">Transmembrane</keyword>
<sequence length="752" mass="80285">MSRDRKVIEKVIASLRNIGQFEISPLREGRDGACFRAVDPNRRISVAIHTVWPSDYENGEEYAQKLTGQARAAQSLDHGNIAKVIGSGELDGAFFIVSSWVDGRSLRQNLQNSGNLNVWDLIDFARQSCTGLESAHSRGIIHHALHPDNIVLEFDGSTKVLDLGLFRSNIAGFDPFHPNACYLAPEQLAGHGADRVTNFYNIAVMLYEAATGKLPFTGEDWESLKFASEAELVEPVKLVPQLPPGINAAIVKALQRDRSARYASGPEMVRALEDYKNFGKPMIVATPKPKVVSIDGGAAAAAPVRNPYATAPDLAPAMDPRLDTASDQRSNVGVERPAMLGSLESSGVWKRPVEGPPPASVVQEDHDAPYVDPPKASAQIKDFAARLGLELWAVISKQLKRLDPWAVALSGLVIILALFISRTLILSFYPPQPENYDYNRAIQPPPKPQPAPVQTAPEPQQTEPATAPSKQTTAAPVVEETSGPTPSQKTVRVKTPPPPGPAVFSAAKPLPASGVVVTSTGMLELTSTPTGARVTIDGKASPVYTTPAVIPSLAPGVHTFTISKDGYSPATRPVQITAGVQSHLNVQLDLPSGFLTVLSTPSTAYILVDGVNTGHVTPSQIPVAPGTHTVTLRKFGYLETSDSFTLKSGEQQSRNVTLLEAGSTPDIRVVQSSGVHKVFGNKVQGVRIAVHTNPPGATVYISGQQVGKATPVEFGLNPGGYAMEIQLAGHPTVKKNITVEAGKPLVLDETLP</sequence>
<evidence type="ECO:0000313" key="4">
    <source>
        <dbReference type="EMBL" id="ABF41683.1"/>
    </source>
</evidence>
<proteinExistence type="predicted"/>
<feature type="compositionally biased region" description="Polar residues" evidence="1">
    <location>
        <begin position="458"/>
        <end position="474"/>
    </location>
</feature>
<dbReference type="OrthoDB" id="36480at2"/>
<dbReference type="InterPro" id="IPR000719">
    <property type="entry name" value="Prot_kinase_dom"/>
</dbReference>
<dbReference type="RefSeq" id="WP_011523484.1">
    <property type="nucleotide sequence ID" value="NC_008009.1"/>
</dbReference>
<dbReference type="Gene3D" id="3.30.200.20">
    <property type="entry name" value="Phosphorylase Kinase, domain 1"/>
    <property type="match status" value="1"/>
</dbReference>
<keyword evidence="4" id="KW-0808">Transferase</keyword>
<dbReference type="HOGENOM" id="CLU_369981_0_0_0"/>
<evidence type="ECO:0000256" key="2">
    <source>
        <dbReference type="SAM" id="Phobius"/>
    </source>
</evidence>
<keyword evidence="5" id="KW-1185">Reference proteome</keyword>
<dbReference type="SUPFAM" id="SSF49452">
    <property type="entry name" value="Starch-binding domain-like"/>
    <property type="match status" value="1"/>
</dbReference>
<dbReference type="Gene3D" id="2.60.40.1120">
    <property type="entry name" value="Carboxypeptidase-like, regulatory domain"/>
    <property type="match status" value="1"/>
</dbReference>
<feature type="domain" description="Protein kinase" evidence="3">
    <location>
        <begin position="20"/>
        <end position="278"/>
    </location>
</feature>
<protein>
    <submittedName>
        <fullName evidence="4">Serine/threonine protein kinase</fullName>
    </submittedName>
</protein>
<dbReference type="InterPro" id="IPR013229">
    <property type="entry name" value="PEGA"/>
</dbReference>
<dbReference type="InterPro" id="IPR013784">
    <property type="entry name" value="Carb-bd-like_fold"/>
</dbReference>